<evidence type="ECO:0000256" key="6">
    <source>
        <dbReference type="ARBA" id="ARBA00023015"/>
    </source>
</evidence>
<dbReference type="GO" id="GO:0000981">
    <property type="term" value="F:DNA-binding transcription factor activity, RNA polymerase II-specific"/>
    <property type="evidence" value="ECO:0007669"/>
    <property type="project" value="TreeGrafter"/>
</dbReference>
<evidence type="ECO:0000256" key="4">
    <source>
        <dbReference type="ARBA" id="ARBA00022737"/>
    </source>
</evidence>
<evidence type="ECO:0000259" key="12">
    <source>
        <dbReference type="SMART" id="SM00355"/>
    </source>
</evidence>
<gene>
    <name evidence="13" type="ORF">AAFF_G00044410</name>
</gene>
<feature type="domain" description="C2H2-type" evidence="12">
    <location>
        <begin position="77"/>
        <end position="100"/>
    </location>
</feature>
<keyword evidence="10" id="KW-0539">Nucleus</keyword>
<feature type="region of interest" description="Disordered" evidence="11">
    <location>
        <begin position="1"/>
        <end position="57"/>
    </location>
</feature>
<dbReference type="SMART" id="SM00355">
    <property type="entry name" value="ZnF_C2H2"/>
    <property type="match status" value="2"/>
</dbReference>
<keyword evidence="3" id="KW-0479">Metal-binding</keyword>
<dbReference type="Pfam" id="PF18387">
    <property type="entry name" value="zf_C2H2_ZHX"/>
    <property type="match status" value="1"/>
</dbReference>
<dbReference type="PANTHER" id="PTHR15467">
    <property type="entry name" value="ZINC-FINGERS AND HOMEOBOXES RELATED"/>
    <property type="match status" value="1"/>
</dbReference>
<keyword evidence="2" id="KW-0678">Repressor</keyword>
<dbReference type="EMBL" id="JAINUG010000124">
    <property type="protein sequence ID" value="KAJ8394638.1"/>
    <property type="molecule type" value="Genomic_DNA"/>
</dbReference>
<sequence>MASKRKSTTPCMVLPSDTVEQDPDIEVTEGEEGAESAAEAPLESATVPAENEPGGDGVWDVERYMKTMESRMVDGEYKCGHCSYQTLELNAFTFHVESEHPSVALHTSYVCVECNFLAKQYDALSEHNARHHPGWTVSGKPRRSTALGPAPSTPAPAAPSMGIQCSRRQENPRTRQSMASR</sequence>
<dbReference type="InterPro" id="IPR013087">
    <property type="entry name" value="Znf_C2H2_type"/>
</dbReference>
<evidence type="ECO:0000256" key="7">
    <source>
        <dbReference type="ARBA" id="ARBA00023125"/>
    </source>
</evidence>
<comment type="caution">
    <text evidence="13">The sequence shown here is derived from an EMBL/GenBank/DDBJ whole genome shotgun (WGS) entry which is preliminary data.</text>
</comment>
<evidence type="ECO:0000256" key="3">
    <source>
        <dbReference type="ARBA" id="ARBA00022723"/>
    </source>
</evidence>
<evidence type="ECO:0000256" key="10">
    <source>
        <dbReference type="ARBA" id="ARBA00023242"/>
    </source>
</evidence>
<keyword evidence="8" id="KW-0371">Homeobox</keyword>
<dbReference type="GO" id="GO:0005634">
    <property type="term" value="C:nucleus"/>
    <property type="evidence" value="ECO:0007669"/>
    <property type="project" value="UniProtKB-SubCell"/>
</dbReference>
<evidence type="ECO:0000256" key="9">
    <source>
        <dbReference type="ARBA" id="ARBA00023163"/>
    </source>
</evidence>
<dbReference type="Gene3D" id="3.30.160.60">
    <property type="entry name" value="Classic Zinc Finger"/>
    <property type="match status" value="1"/>
</dbReference>
<feature type="domain" description="C2H2-type" evidence="12">
    <location>
        <begin position="109"/>
        <end position="131"/>
    </location>
</feature>
<evidence type="ECO:0000256" key="11">
    <source>
        <dbReference type="SAM" id="MobiDB-lite"/>
    </source>
</evidence>
<dbReference type="PANTHER" id="PTHR15467:SF4">
    <property type="entry name" value="ZINC FINGERS AND HOMEOBOXES PROTEIN 1"/>
    <property type="match status" value="1"/>
</dbReference>
<feature type="compositionally biased region" description="Low complexity" evidence="11">
    <location>
        <begin position="35"/>
        <end position="45"/>
    </location>
</feature>
<keyword evidence="7" id="KW-0238">DNA-binding</keyword>
<evidence type="ECO:0000313" key="13">
    <source>
        <dbReference type="EMBL" id="KAJ8394638.1"/>
    </source>
</evidence>
<dbReference type="AlphaFoldDB" id="A0AAD7S2F6"/>
<dbReference type="GO" id="GO:0046872">
    <property type="term" value="F:metal ion binding"/>
    <property type="evidence" value="ECO:0007669"/>
    <property type="project" value="UniProtKB-KW"/>
</dbReference>
<reference evidence="13" key="1">
    <citation type="journal article" date="2023" name="Science">
        <title>Genome structures resolve the early diversification of teleost fishes.</title>
        <authorList>
            <person name="Parey E."/>
            <person name="Louis A."/>
            <person name="Montfort J."/>
            <person name="Bouchez O."/>
            <person name="Roques C."/>
            <person name="Iampietro C."/>
            <person name="Lluch J."/>
            <person name="Castinel A."/>
            <person name="Donnadieu C."/>
            <person name="Desvignes T."/>
            <person name="Floi Bucao C."/>
            <person name="Jouanno E."/>
            <person name="Wen M."/>
            <person name="Mejri S."/>
            <person name="Dirks R."/>
            <person name="Jansen H."/>
            <person name="Henkel C."/>
            <person name="Chen W.J."/>
            <person name="Zahm M."/>
            <person name="Cabau C."/>
            <person name="Klopp C."/>
            <person name="Thompson A.W."/>
            <person name="Robinson-Rechavi M."/>
            <person name="Braasch I."/>
            <person name="Lecointre G."/>
            <person name="Bobe J."/>
            <person name="Postlethwait J.H."/>
            <person name="Berthelot C."/>
            <person name="Roest Crollius H."/>
            <person name="Guiguen Y."/>
        </authorList>
    </citation>
    <scope>NUCLEOTIDE SEQUENCE</scope>
    <source>
        <strain evidence="13">NC1722</strain>
    </source>
</reference>
<protein>
    <recommendedName>
        <fullName evidence="12">C2H2-type domain-containing protein</fullName>
    </recommendedName>
</protein>
<dbReference type="InterPro" id="IPR041057">
    <property type="entry name" value="ZHX_Znf_C2H2"/>
</dbReference>
<accession>A0AAD7S2F6</accession>
<keyword evidence="4" id="KW-0677">Repeat</keyword>
<dbReference type="SUPFAM" id="SSF57667">
    <property type="entry name" value="beta-beta-alpha zinc fingers"/>
    <property type="match status" value="2"/>
</dbReference>
<evidence type="ECO:0000256" key="1">
    <source>
        <dbReference type="ARBA" id="ARBA00004123"/>
    </source>
</evidence>
<keyword evidence="14" id="KW-1185">Reference proteome</keyword>
<dbReference type="InterPro" id="IPR036236">
    <property type="entry name" value="Znf_C2H2_sf"/>
</dbReference>
<keyword evidence="9" id="KW-0804">Transcription</keyword>
<comment type="subcellular location">
    <subcellularLocation>
        <location evidence="1">Nucleus</location>
    </subcellularLocation>
</comment>
<organism evidence="13 14">
    <name type="scientific">Aldrovandia affinis</name>
    <dbReference type="NCBI Taxonomy" id="143900"/>
    <lineage>
        <taxon>Eukaryota</taxon>
        <taxon>Metazoa</taxon>
        <taxon>Chordata</taxon>
        <taxon>Craniata</taxon>
        <taxon>Vertebrata</taxon>
        <taxon>Euteleostomi</taxon>
        <taxon>Actinopterygii</taxon>
        <taxon>Neopterygii</taxon>
        <taxon>Teleostei</taxon>
        <taxon>Notacanthiformes</taxon>
        <taxon>Halosauridae</taxon>
        <taxon>Aldrovandia</taxon>
    </lineage>
</organism>
<keyword evidence="6" id="KW-0805">Transcription regulation</keyword>
<evidence type="ECO:0000256" key="5">
    <source>
        <dbReference type="ARBA" id="ARBA00022833"/>
    </source>
</evidence>
<name>A0AAD7S2F6_9TELE</name>
<evidence type="ECO:0000256" key="8">
    <source>
        <dbReference type="ARBA" id="ARBA00023155"/>
    </source>
</evidence>
<dbReference type="Proteomes" id="UP001221898">
    <property type="component" value="Unassembled WGS sequence"/>
</dbReference>
<feature type="region of interest" description="Disordered" evidence="11">
    <location>
        <begin position="130"/>
        <end position="181"/>
    </location>
</feature>
<feature type="compositionally biased region" description="Acidic residues" evidence="11">
    <location>
        <begin position="19"/>
        <end position="34"/>
    </location>
</feature>
<dbReference type="GO" id="GO:0003677">
    <property type="term" value="F:DNA binding"/>
    <property type="evidence" value="ECO:0007669"/>
    <property type="project" value="UniProtKB-KW"/>
</dbReference>
<evidence type="ECO:0000313" key="14">
    <source>
        <dbReference type="Proteomes" id="UP001221898"/>
    </source>
</evidence>
<proteinExistence type="predicted"/>
<keyword evidence="5" id="KW-0862">Zinc</keyword>
<evidence type="ECO:0000256" key="2">
    <source>
        <dbReference type="ARBA" id="ARBA00022491"/>
    </source>
</evidence>